<keyword evidence="2" id="KW-1185">Reference proteome</keyword>
<accession>A0ABR0A1M8</accession>
<dbReference type="EMBL" id="JAOYFB010000036">
    <property type="protein sequence ID" value="KAK4019068.1"/>
    <property type="molecule type" value="Genomic_DNA"/>
</dbReference>
<evidence type="ECO:0000313" key="2">
    <source>
        <dbReference type="Proteomes" id="UP001234178"/>
    </source>
</evidence>
<organism evidence="1 2">
    <name type="scientific">Daphnia magna</name>
    <dbReference type="NCBI Taxonomy" id="35525"/>
    <lineage>
        <taxon>Eukaryota</taxon>
        <taxon>Metazoa</taxon>
        <taxon>Ecdysozoa</taxon>
        <taxon>Arthropoda</taxon>
        <taxon>Crustacea</taxon>
        <taxon>Branchiopoda</taxon>
        <taxon>Diplostraca</taxon>
        <taxon>Cladocera</taxon>
        <taxon>Anomopoda</taxon>
        <taxon>Daphniidae</taxon>
        <taxon>Daphnia</taxon>
    </lineage>
</organism>
<name>A0ABR0A1M8_9CRUS</name>
<protein>
    <submittedName>
        <fullName evidence="1">Uncharacterized protein</fullName>
    </submittedName>
</protein>
<gene>
    <name evidence="1" type="ORF">OUZ56_001099</name>
</gene>
<dbReference type="Proteomes" id="UP001234178">
    <property type="component" value="Unassembled WGS sequence"/>
</dbReference>
<evidence type="ECO:0000313" key="1">
    <source>
        <dbReference type="EMBL" id="KAK4019068.1"/>
    </source>
</evidence>
<comment type="caution">
    <text evidence="1">The sequence shown here is derived from an EMBL/GenBank/DDBJ whole genome shotgun (WGS) entry which is preliminary data.</text>
</comment>
<sequence length="112" mass="12820">MWRSRTFSAGGCPKVCANWNSSQIVGYQENPSVGISVDVGNHATTFQGRNYAVRGNHVHVKILNENLRLVRNFSAMEQWVHLHPPDQGIVKLDSSFFTILWMDAQKWEVDEY</sequence>
<reference evidence="1 2" key="1">
    <citation type="journal article" date="2023" name="Nucleic Acids Res.">
        <title>The hologenome of Daphnia magna reveals possible DNA methylation and microbiome-mediated evolution of the host genome.</title>
        <authorList>
            <person name="Chaturvedi A."/>
            <person name="Li X."/>
            <person name="Dhandapani V."/>
            <person name="Marshall H."/>
            <person name="Kissane S."/>
            <person name="Cuenca-Cambronero M."/>
            <person name="Asole G."/>
            <person name="Calvet F."/>
            <person name="Ruiz-Romero M."/>
            <person name="Marangio P."/>
            <person name="Guigo R."/>
            <person name="Rago D."/>
            <person name="Mirbahai L."/>
            <person name="Eastwood N."/>
            <person name="Colbourne J.K."/>
            <person name="Zhou J."/>
            <person name="Mallon E."/>
            <person name="Orsini L."/>
        </authorList>
    </citation>
    <scope>NUCLEOTIDE SEQUENCE [LARGE SCALE GENOMIC DNA]</scope>
    <source>
        <strain evidence="1">LRV0_1</strain>
    </source>
</reference>
<proteinExistence type="predicted"/>